<sequence>MEIIDCVQGVDRENEYNLELPTGDDGRSPDATEVNTVAISFSASANVSDLDELSDEVYSCVLYALNNSQTLDFFSLLSPLEDKRDLGG</sequence>
<evidence type="ECO:0000313" key="2">
    <source>
        <dbReference type="Proteomes" id="UP000324726"/>
    </source>
</evidence>
<dbReference type="RefSeq" id="WP_141759416.1">
    <property type="nucleotide sequence ID" value="NZ_CP065982.1"/>
</dbReference>
<protein>
    <submittedName>
        <fullName evidence="1">Uncharacterized protein</fullName>
    </submittedName>
</protein>
<gene>
    <name evidence="1" type="ORF">FYJ87_01210</name>
</gene>
<comment type="caution">
    <text evidence="1">The sequence shown here is derived from an EMBL/GenBank/DDBJ whole genome shotgun (WGS) entry which is preliminary data.</text>
</comment>
<evidence type="ECO:0000313" key="1">
    <source>
        <dbReference type="EMBL" id="TYR19663.1"/>
    </source>
</evidence>
<dbReference type="AlphaFoldDB" id="A0A5D4FUG8"/>
<reference evidence="1 2" key="1">
    <citation type="submission" date="2019-08" db="EMBL/GenBank/DDBJ databases">
        <title>Draft genome of C. urealyticum strain VH4248.</title>
        <authorList>
            <person name="Navas J."/>
        </authorList>
    </citation>
    <scope>NUCLEOTIDE SEQUENCE [LARGE SCALE GENOMIC DNA]</scope>
    <source>
        <strain evidence="1 2">VH4248</strain>
    </source>
</reference>
<name>A0A5D4FUG8_9CORY</name>
<proteinExistence type="predicted"/>
<dbReference type="Proteomes" id="UP000324726">
    <property type="component" value="Unassembled WGS sequence"/>
</dbReference>
<dbReference type="EMBL" id="VSZI01000001">
    <property type="protein sequence ID" value="TYR19663.1"/>
    <property type="molecule type" value="Genomic_DNA"/>
</dbReference>
<organism evidence="1 2">
    <name type="scientific">Corynebacterium urealyticum</name>
    <dbReference type="NCBI Taxonomy" id="43771"/>
    <lineage>
        <taxon>Bacteria</taxon>
        <taxon>Bacillati</taxon>
        <taxon>Actinomycetota</taxon>
        <taxon>Actinomycetes</taxon>
        <taxon>Mycobacteriales</taxon>
        <taxon>Corynebacteriaceae</taxon>
        <taxon>Corynebacterium</taxon>
    </lineage>
</organism>
<accession>A0A5D4FUG8</accession>